<dbReference type="RefSeq" id="WP_092487540.1">
    <property type="nucleotide sequence ID" value="NZ_FOYM01000043.1"/>
</dbReference>
<dbReference type="AlphaFoldDB" id="A0A1I6EHH5"/>
<evidence type="ECO:0000313" key="4">
    <source>
        <dbReference type="Proteomes" id="UP000199584"/>
    </source>
</evidence>
<protein>
    <recommendedName>
        <fullName evidence="5">Fis family transcriptional regulator</fullName>
    </recommendedName>
</protein>
<evidence type="ECO:0000256" key="2">
    <source>
        <dbReference type="SAM" id="SignalP"/>
    </source>
</evidence>
<organism evidence="3 4">
    <name type="scientific">Desulfoscipio geothermicus DSM 3669</name>
    <dbReference type="NCBI Taxonomy" id="1121426"/>
    <lineage>
        <taxon>Bacteria</taxon>
        <taxon>Bacillati</taxon>
        <taxon>Bacillota</taxon>
        <taxon>Clostridia</taxon>
        <taxon>Eubacteriales</taxon>
        <taxon>Desulfallaceae</taxon>
        <taxon>Desulfoscipio</taxon>
    </lineage>
</organism>
<evidence type="ECO:0000256" key="1">
    <source>
        <dbReference type="SAM" id="MobiDB-lite"/>
    </source>
</evidence>
<feature type="chain" id="PRO_5011774019" description="Fis family transcriptional regulator" evidence="2">
    <location>
        <begin position="29"/>
        <end position="183"/>
    </location>
</feature>
<proteinExistence type="predicted"/>
<accession>A0A1I6EHH5</accession>
<evidence type="ECO:0008006" key="5">
    <source>
        <dbReference type="Google" id="ProtNLM"/>
    </source>
</evidence>
<feature type="signal peptide" evidence="2">
    <location>
        <begin position="1"/>
        <end position="28"/>
    </location>
</feature>
<dbReference type="Proteomes" id="UP000199584">
    <property type="component" value="Unassembled WGS sequence"/>
</dbReference>
<reference evidence="4" key="1">
    <citation type="submission" date="2016-10" db="EMBL/GenBank/DDBJ databases">
        <authorList>
            <person name="Varghese N."/>
            <person name="Submissions S."/>
        </authorList>
    </citation>
    <scope>NUCLEOTIDE SEQUENCE [LARGE SCALE GENOMIC DNA]</scope>
    <source>
        <strain evidence="4">DSM 3669</strain>
    </source>
</reference>
<dbReference type="EMBL" id="FOYM01000043">
    <property type="protein sequence ID" value="SFR16998.1"/>
    <property type="molecule type" value="Genomic_DNA"/>
</dbReference>
<keyword evidence="2" id="KW-0732">Signal</keyword>
<sequence>MLKLGKKITGLAVGGMLLAGSIAGVAFADSNTQSIPDQSKNQFYQEFISDFATNLGVSEDRVTAALEATKKQMVQEAVQQGKITQAQADEILVQKGFGFGFEFGMGGPRHDRGDITQDTNFLNDAASALGMTVDALKSELQSGKKLDQIIADHGMTMEQFRQKMPRPQQPPMNKDVATSNTSN</sequence>
<name>A0A1I6EHH5_9FIRM</name>
<dbReference type="OrthoDB" id="1806931at2"/>
<evidence type="ECO:0000313" key="3">
    <source>
        <dbReference type="EMBL" id="SFR16998.1"/>
    </source>
</evidence>
<feature type="region of interest" description="Disordered" evidence="1">
    <location>
        <begin position="161"/>
        <end position="183"/>
    </location>
</feature>
<keyword evidence="4" id="KW-1185">Reference proteome</keyword>
<dbReference type="STRING" id="39060.SAMN05660706_14316"/>
<gene>
    <name evidence="3" type="ORF">SAMN05660706_14316</name>
</gene>